<dbReference type="AlphaFoldDB" id="A0AAD7UT89"/>
<dbReference type="SUPFAM" id="SSF54695">
    <property type="entry name" value="POZ domain"/>
    <property type="match status" value="1"/>
</dbReference>
<dbReference type="SMART" id="SM01052">
    <property type="entry name" value="CAP_GLY"/>
    <property type="match status" value="1"/>
</dbReference>
<dbReference type="SUPFAM" id="SSF74924">
    <property type="entry name" value="Cap-Gly domain"/>
    <property type="match status" value="1"/>
</dbReference>
<dbReference type="Pfam" id="PF00651">
    <property type="entry name" value="BTB"/>
    <property type="match status" value="1"/>
</dbReference>
<feature type="region of interest" description="Disordered" evidence="1">
    <location>
        <begin position="648"/>
        <end position="712"/>
    </location>
</feature>
<protein>
    <recommendedName>
        <fullName evidence="6">CAP-Gly domain-containing protein</fullName>
    </recommendedName>
</protein>
<comment type="caution">
    <text evidence="4">The sequence shown here is derived from an EMBL/GenBank/DDBJ whole genome shotgun (WGS) entry which is preliminary data.</text>
</comment>
<dbReference type="InterPro" id="IPR000210">
    <property type="entry name" value="BTB/POZ_dom"/>
</dbReference>
<feature type="region of interest" description="Disordered" evidence="1">
    <location>
        <begin position="747"/>
        <end position="776"/>
    </location>
</feature>
<dbReference type="Gene3D" id="2.30.30.190">
    <property type="entry name" value="CAP Gly-rich-like domain"/>
    <property type="match status" value="1"/>
</dbReference>
<dbReference type="PROSITE" id="PS50245">
    <property type="entry name" value="CAP_GLY_2"/>
    <property type="match status" value="1"/>
</dbReference>
<feature type="compositionally biased region" description="Polar residues" evidence="1">
    <location>
        <begin position="698"/>
        <end position="708"/>
    </location>
</feature>
<evidence type="ECO:0000313" key="5">
    <source>
        <dbReference type="Proteomes" id="UP001234581"/>
    </source>
</evidence>
<gene>
    <name evidence="4" type="ORF">O0I10_011259</name>
</gene>
<dbReference type="RefSeq" id="XP_058338032.1">
    <property type="nucleotide sequence ID" value="XM_058491229.1"/>
</dbReference>
<dbReference type="PROSITE" id="PS50097">
    <property type="entry name" value="BTB"/>
    <property type="match status" value="2"/>
</dbReference>
<feature type="compositionally biased region" description="Basic residues" evidence="1">
    <location>
        <begin position="859"/>
        <end position="877"/>
    </location>
</feature>
<feature type="region of interest" description="Disordered" evidence="1">
    <location>
        <begin position="796"/>
        <end position="830"/>
    </location>
</feature>
<feature type="domain" description="BTB" evidence="2">
    <location>
        <begin position="251"/>
        <end position="309"/>
    </location>
</feature>
<evidence type="ECO:0008006" key="6">
    <source>
        <dbReference type="Google" id="ProtNLM"/>
    </source>
</evidence>
<evidence type="ECO:0000256" key="1">
    <source>
        <dbReference type="SAM" id="MobiDB-lite"/>
    </source>
</evidence>
<dbReference type="Proteomes" id="UP001234581">
    <property type="component" value="Unassembled WGS sequence"/>
</dbReference>
<proteinExistence type="predicted"/>
<dbReference type="GeneID" id="83218660"/>
<dbReference type="Pfam" id="PF01302">
    <property type="entry name" value="CAP_GLY"/>
    <property type="match status" value="1"/>
</dbReference>
<feature type="region of interest" description="Disordered" evidence="1">
    <location>
        <begin position="848"/>
        <end position="884"/>
    </location>
</feature>
<evidence type="ECO:0000259" key="2">
    <source>
        <dbReference type="PROSITE" id="PS50097"/>
    </source>
</evidence>
<feature type="compositionally biased region" description="Low complexity" evidence="1">
    <location>
        <begin position="661"/>
        <end position="679"/>
    </location>
</feature>
<accession>A0AAD7UT89</accession>
<dbReference type="Gene3D" id="3.30.710.10">
    <property type="entry name" value="Potassium Channel Kv1.1, Chain A"/>
    <property type="match status" value="2"/>
</dbReference>
<dbReference type="InterPro" id="IPR011333">
    <property type="entry name" value="SKP1/BTB/POZ_sf"/>
</dbReference>
<dbReference type="PANTHER" id="PTHR24413">
    <property type="entry name" value="SPECKLE-TYPE POZ PROTEIN"/>
    <property type="match status" value="1"/>
</dbReference>
<reference evidence="4 5" key="1">
    <citation type="submission" date="2023-03" db="EMBL/GenBank/DDBJ databases">
        <title>Genome sequence of Lichtheimia ornata CBS 291.66.</title>
        <authorList>
            <person name="Mohabir J.T."/>
            <person name="Shea T.P."/>
            <person name="Kurbessoian T."/>
            <person name="Berby B."/>
            <person name="Fontaine J."/>
            <person name="Livny J."/>
            <person name="Gnirke A."/>
            <person name="Stajich J.E."/>
            <person name="Cuomo C.A."/>
        </authorList>
    </citation>
    <scope>NUCLEOTIDE SEQUENCE [LARGE SCALE GENOMIC DNA]</scope>
    <source>
        <strain evidence="4">CBS 291.66</strain>
    </source>
</reference>
<evidence type="ECO:0000259" key="3">
    <source>
        <dbReference type="PROSITE" id="PS50245"/>
    </source>
</evidence>
<sequence>MFKPPRKTLQKSLDTLLDNAPEYVADVYFDYPEGKLWAHRAILLARVPMSFQQRMSLNDKTTTIDIAALIPYSMCQTLLRYWYTANFHAERSSESPMIGSMVSSGSTFSAASTKTSVSSMITDEMDSIRSTATMAVRTEIEQLEKQLGCELLSTITGDDTTRSDFDQLVCDLERMRVDQLASDVHVTLFTPTTTTSVPSPPPPTPTSPTRRNTCFSSTGKEIPSILFTHSDPSPSSPTPPSNDQQQQRTSFPAHRFMLAAQSPYFYAMFCTQFRESSSSTVHLPGDLFSPAIAEATLRFFYTDSLKVPDLPNVLPPGRQRLAQKKYALRILQQMFPAGDYLGHGDTLCEAALYEMDLLCHGFKCVCADCAALLPSMLWFADKNAATMPTLRSTLIALYSDPIHALAPLWSQQPFAILVGALALTDESLAEQALLTLFTNTTTHHDSGLSTLVDELRKHTLENVTKHNAIHVLHSLHLCLSKLRGSNPFPTWSSPVLDILNPIVHHTVEMVASNFDFYCVEYPILLSCVDGIGHGFSVDFLEFLLNRVLTESIRDTNAGILYQGIVRDLIGRQEMVQNLAVDGVLVDARKRCAEYLARRWVQVKAQKGFSRVEKEVMRHLSEDIGVPYRALTKPIESDFTAMFSFKSKPGKVKSKPLDDGTNRSSSSNSNRSRRLSLSGLRRQHSNSTLKSSHDDLKQLTRTRSLSNDMVPSRPVISDTLSAESINKLSEKGLSSQPLIRLLSLESEARRQRQEGGGSSSSSSSPSSHSHHSRSQSLPTCLADALLPLDLPIIHHQNTKASSSDNNSASKSATSNDTPGSPTSPRPSRLKFELPTTPLRAKAPMQKPFLAPSAAPNEHSHGKHRRNGSRRARSPHKSRWGFGGGSSDISDDDELITMVTPVIGAKVELLRRPLPTLGMIKFVGNVNFAKGIWVGVELESRLGTNDGQVEGVRYFRTDPQRGVFVKIDDFKVISLPNNDGAPLTV</sequence>
<evidence type="ECO:0000313" key="4">
    <source>
        <dbReference type="EMBL" id="KAJ8653118.1"/>
    </source>
</evidence>
<dbReference type="EMBL" id="JARTCD010000085">
    <property type="protein sequence ID" value="KAJ8653118.1"/>
    <property type="molecule type" value="Genomic_DNA"/>
</dbReference>
<name>A0AAD7UT89_9FUNG</name>
<feature type="compositionally biased region" description="Low complexity" evidence="1">
    <location>
        <begin position="796"/>
        <end position="825"/>
    </location>
</feature>
<keyword evidence="5" id="KW-1185">Reference proteome</keyword>
<feature type="compositionally biased region" description="Polar residues" evidence="1">
    <location>
        <begin position="210"/>
        <end position="219"/>
    </location>
</feature>
<organism evidence="4 5">
    <name type="scientific">Lichtheimia ornata</name>
    <dbReference type="NCBI Taxonomy" id="688661"/>
    <lineage>
        <taxon>Eukaryota</taxon>
        <taxon>Fungi</taxon>
        <taxon>Fungi incertae sedis</taxon>
        <taxon>Mucoromycota</taxon>
        <taxon>Mucoromycotina</taxon>
        <taxon>Mucoromycetes</taxon>
        <taxon>Mucorales</taxon>
        <taxon>Lichtheimiaceae</taxon>
        <taxon>Lichtheimia</taxon>
    </lineage>
</organism>
<dbReference type="InterPro" id="IPR036859">
    <property type="entry name" value="CAP-Gly_dom_sf"/>
</dbReference>
<feature type="domain" description="CAP-Gly" evidence="3">
    <location>
        <begin position="922"/>
        <end position="964"/>
    </location>
</feature>
<dbReference type="CDD" id="cd18186">
    <property type="entry name" value="BTB_POZ_ZBTB_KLHL-like"/>
    <property type="match status" value="1"/>
</dbReference>
<feature type="domain" description="BTB" evidence="2">
    <location>
        <begin position="25"/>
        <end position="91"/>
    </location>
</feature>
<feature type="region of interest" description="Disordered" evidence="1">
    <location>
        <begin position="191"/>
        <end position="249"/>
    </location>
</feature>
<dbReference type="InterPro" id="IPR000938">
    <property type="entry name" value="CAP-Gly_domain"/>
</dbReference>